<accession>A0A1G8JTY6</accession>
<evidence type="ECO:0000313" key="1">
    <source>
        <dbReference type="EMBL" id="SDI34648.1"/>
    </source>
</evidence>
<dbReference type="STRING" id="311334.SAMN05421846_106212"/>
<sequence>MKSKSLFFLFLFWNVMLLSQTNLGVRYQLFSQQNSNVVINNNIDLSGISNEIASFRNMIDKKNKVDGKIETLKNTFSAIKHFPDRIIDGWHLVKATNNYNICSDAKVLIQNNEIKKFVVGNWIKNSLTFVTISSIKDAKAVIEVGFDDKSETLELYFMYDLEKQNLVEKPFESAYICFWSDLKKAEHIKVWLNKKILGTLKGVIVSQANCYDPLAITLEVKPGIYDFTAAGKGSIAWEGAINAKENECLSLLLNRENQKK</sequence>
<organism evidence="1 2">
    <name type="scientific">Chryseobacterium taeanense</name>
    <dbReference type="NCBI Taxonomy" id="311334"/>
    <lineage>
        <taxon>Bacteria</taxon>
        <taxon>Pseudomonadati</taxon>
        <taxon>Bacteroidota</taxon>
        <taxon>Flavobacteriia</taxon>
        <taxon>Flavobacteriales</taxon>
        <taxon>Weeksellaceae</taxon>
        <taxon>Chryseobacterium group</taxon>
        <taxon>Chryseobacterium</taxon>
    </lineage>
</organism>
<gene>
    <name evidence="1" type="ORF">SAMN05421846_106212</name>
</gene>
<name>A0A1G8JTY6_9FLAO</name>
<proteinExistence type="predicted"/>
<dbReference type="EMBL" id="FNDW01000006">
    <property type="protein sequence ID" value="SDI34648.1"/>
    <property type="molecule type" value="Genomic_DNA"/>
</dbReference>
<reference evidence="2" key="1">
    <citation type="submission" date="2016-10" db="EMBL/GenBank/DDBJ databases">
        <authorList>
            <person name="Varghese N."/>
            <person name="Submissions S."/>
        </authorList>
    </citation>
    <scope>NUCLEOTIDE SEQUENCE [LARGE SCALE GENOMIC DNA]</scope>
    <source>
        <strain evidence="2">DSM 17071</strain>
    </source>
</reference>
<dbReference type="AlphaFoldDB" id="A0A1G8JTY6"/>
<dbReference type="RefSeq" id="WP_089858143.1">
    <property type="nucleotide sequence ID" value="NZ_FNDW01000006.1"/>
</dbReference>
<dbReference type="Proteomes" id="UP000198869">
    <property type="component" value="Unassembled WGS sequence"/>
</dbReference>
<keyword evidence="2" id="KW-1185">Reference proteome</keyword>
<dbReference type="OrthoDB" id="1443447at2"/>
<evidence type="ECO:0000313" key="2">
    <source>
        <dbReference type="Proteomes" id="UP000198869"/>
    </source>
</evidence>
<protein>
    <submittedName>
        <fullName evidence="1">Uncharacterized protein</fullName>
    </submittedName>
</protein>